<dbReference type="InterPro" id="IPR013785">
    <property type="entry name" value="Aldolase_TIM"/>
</dbReference>
<dbReference type="PANTHER" id="PTHR10578">
    <property type="entry name" value="S -2-HYDROXY-ACID OXIDASE-RELATED"/>
    <property type="match status" value="1"/>
</dbReference>
<dbReference type="PIRSF" id="PIRSF000138">
    <property type="entry name" value="Al-hdrx_acd_dh"/>
    <property type="match status" value="1"/>
</dbReference>
<dbReference type="InterPro" id="IPR000262">
    <property type="entry name" value="FMN-dep_DH"/>
</dbReference>
<feature type="domain" description="FMN hydroxy acid dehydrogenase" evidence="6">
    <location>
        <begin position="8"/>
        <end position="369"/>
    </location>
</feature>
<reference evidence="7 8" key="1">
    <citation type="journal article" date="2019" name="Int. J. Syst. Evol. Microbiol.">
        <title>The Global Catalogue of Microorganisms (GCM) 10K type strain sequencing project: providing services to taxonomists for standard genome sequencing and annotation.</title>
        <authorList>
            <consortium name="The Broad Institute Genomics Platform"/>
            <consortium name="The Broad Institute Genome Sequencing Center for Infectious Disease"/>
            <person name="Wu L."/>
            <person name="Ma J."/>
        </authorList>
    </citation>
    <scope>NUCLEOTIDE SEQUENCE [LARGE SCALE GENOMIC DNA]</scope>
    <source>
        <strain evidence="7 8">JCM 6922</strain>
    </source>
</reference>
<dbReference type="PANTHER" id="PTHR10578:SF107">
    <property type="entry name" value="2-HYDROXYACID OXIDASE 1"/>
    <property type="match status" value="1"/>
</dbReference>
<comment type="similarity">
    <text evidence="5">Belongs to the FMN-dependent alpha-hydroxy acid dehydrogenase family.</text>
</comment>
<dbReference type="EMBL" id="BAAATK010000019">
    <property type="protein sequence ID" value="GAA2440036.1"/>
    <property type="molecule type" value="Genomic_DNA"/>
</dbReference>
<dbReference type="PROSITE" id="PS51349">
    <property type="entry name" value="FMN_HYDROXY_ACID_DH_2"/>
    <property type="match status" value="1"/>
</dbReference>
<dbReference type="InterPro" id="IPR008259">
    <property type="entry name" value="FMN_hydac_DH_AS"/>
</dbReference>
<evidence type="ECO:0000313" key="7">
    <source>
        <dbReference type="EMBL" id="GAA2440036.1"/>
    </source>
</evidence>
<keyword evidence="4" id="KW-0560">Oxidoreductase</keyword>
<dbReference type="RefSeq" id="WP_344604003.1">
    <property type="nucleotide sequence ID" value="NZ_BAAATK010000019.1"/>
</dbReference>
<dbReference type="InterPro" id="IPR037396">
    <property type="entry name" value="FMN_HAD"/>
</dbReference>
<dbReference type="CDD" id="cd02809">
    <property type="entry name" value="alpha_hydroxyacid_oxid_FMN"/>
    <property type="match status" value="1"/>
</dbReference>
<accession>A0ABN3JW69</accession>
<keyword evidence="3" id="KW-0288">FMN</keyword>
<dbReference type="Pfam" id="PF01070">
    <property type="entry name" value="FMN_dh"/>
    <property type="match status" value="1"/>
</dbReference>
<comment type="caution">
    <text evidence="7">The sequence shown here is derived from an EMBL/GenBank/DDBJ whole genome shotgun (WGS) entry which is preliminary data.</text>
</comment>
<comment type="cofactor">
    <cofactor evidence="1">
        <name>FMN</name>
        <dbReference type="ChEBI" id="CHEBI:58210"/>
    </cofactor>
</comment>
<evidence type="ECO:0000259" key="6">
    <source>
        <dbReference type="PROSITE" id="PS51349"/>
    </source>
</evidence>
<evidence type="ECO:0000256" key="2">
    <source>
        <dbReference type="ARBA" id="ARBA00022630"/>
    </source>
</evidence>
<dbReference type="PROSITE" id="PS00557">
    <property type="entry name" value="FMN_HYDROXY_ACID_DH_1"/>
    <property type="match status" value="1"/>
</dbReference>
<evidence type="ECO:0000256" key="4">
    <source>
        <dbReference type="ARBA" id="ARBA00023002"/>
    </source>
</evidence>
<evidence type="ECO:0000313" key="8">
    <source>
        <dbReference type="Proteomes" id="UP001500460"/>
    </source>
</evidence>
<keyword evidence="8" id="KW-1185">Reference proteome</keyword>
<dbReference type="InterPro" id="IPR012133">
    <property type="entry name" value="Alpha-hydoxy_acid_DH_FMN"/>
</dbReference>
<organism evidence="7 8">
    <name type="scientific">Streptomyces glaucus</name>
    <dbReference type="NCBI Taxonomy" id="284029"/>
    <lineage>
        <taxon>Bacteria</taxon>
        <taxon>Bacillati</taxon>
        <taxon>Actinomycetota</taxon>
        <taxon>Actinomycetes</taxon>
        <taxon>Kitasatosporales</taxon>
        <taxon>Streptomycetaceae</taxon>
        <taxon>Streptomyces</taxon>
    </lineage>
</organism>
<proteinExistence type="inferred from homology"/>
<evidence type="ECO:0000256" key="3">
    <source>
        <dbReference type="ARBA" id="ARBA00022643"/>
    </source>
</evidence>
<gene>
    <name evidence="7" type="ORF">GCM10010421_32920</name>
</gene>
<dbReference type="Gene3D" id="3.20.20.70">
    <property type="entry name" value="Aldolase class I"/>
    <property type="match status" value="1"/>
</dbReference>
<dbReference type="SUPFAM" id="SSF51395">
    <property type="entry name" value="FMN-linked oxidoreductases"/>
    <property type="match status" value="1"/>
</dbReference>
<dbReference type="Proteomes" id="UP001500460">
    <property type="component" value="Unassembled WGS sequence"/>
</dbReference>
<keyword evidence="2" id="KW-0285">Flavoprotein</keyword>
<protein>
    <submittedName>
        <fullName evidence="7">Alpha-hydroxy acid oxidase</fullName>
    </submittedName>
</protein>
<evidence type="ECO:0000256" key="5">
    <source>
        <dbReference type="ARBA" id="ARBA00024042"/>
    </source>
</evidence>
<sequence>MVRGDLGRGAAVPLDLDDVERAAAAALPPDVWDFVAGGSGRELSLAANRAAFDGVFVRPRVLNDVSACGAESTLLGRAVRMPVAIGPVAYHRLVHPEGESATARAAKAAGVPFTVATLSSVPVEEVTAAGGSVWFQLYWLRDTGRTLELVRRAEDAGCEAIVLTVDVPWMGRRLRDVRNGFTLPDHVRAVHLGGGASTAHRGGHGASAVAVHTAETFSRSLTWSSVERLRECTRLPIVLKGVLAPEDARRAVEHGVDALVVSNHGGRQLDGAVTAVDALPDVVEAVGGACEVLLDGGVRSGTDVLKALALGASGVLVGRAPVWGLAAGGEDGVRRVLDILAGELTDALGLAGCAGVAEARRLTTLAAPGGGSVRGAGARSG</sequence>
<name>A0ABN3JW69_9ACTN</name>
<evidence type="ECO:0000256" key="1">
    <source>
        <dbReference type="ARBA" id="ARBA00001917"/>
    </source>
</evidence>